<evidence type="ECO:0000313" key="3">
    <source>
        <dbReference type="EMBL" id="MFC0268239.1"/>
    </source>
</evidence>
<dbReference type="InterPro" id="IPR000305">
    <property type="entry name" value="GIY-YIG_endonuc"/>
</dbReference>
<protein>
    <submittedName>
        <fullName evidence="3">GIY-YIG nuclease family protein</fullName>
    </submittedName>
</protein>
<keyword evidence="4" id="KW-1185">Reference proteome</keyword>
<dbReference type="Gene3D" id="3.40.1440.10">
    <property type="entry name" value="GIY-YIG endonuclease"/>
    <property type="match status" value="1"/>
</dbReference>
<evidence type="ECO:0000256" key="1">
    <source>
        <dbReference type="ARBA" id="ARBA00007435"/>
    </source>
</evidence>
<gene>
    <name evidence="3" type="ORF">ACFFHW_09625</name>
</gene>
<dbReference type="CDD" id="cd10456">
    <property type="entry name" value="GIY-YIG_UPF0213"/>
    <property type="match status" value="1"/>
</dbReference>
<proteinExistence type="inferred from homology"/>
<organism evidence="3 4">
    <name type="scientific">Kushneria aurantia</name>
    <dbReference type="NCBI Taxonomy" id="504092"/>
    <lineage>
        <taxon>Bacteria</taxon>
        <taxon>Pseudomonadati</taxon>
        <taxon>Pseudomonadota</taxon>
        <taxon>Gammaproteobacteria</taxon>
        <taxon>Oceanospirillales</taxon>
        <taxon>Halomonadaceae</taxon>
        <taxon>Kushneria</taxon>
    </lineage>
</organism>
<dbReference type="InterPro" id="IPR035901">
    <property type="entry name" value="GIY-YIG_endonuc_sf"/>
</dbReference>
<dbReference type="RefSeq" id="WP_019951822.1">
    <property type="nucleotide sequence ID" value="NZ_JBHLVX010000040.1"/>
</dbReference>
<feature type="domain" description="GIY-YIG" evidence="2">
    <location>
        <begin position="10"/>
        <end position="88"/>
    </location>
</feature>
<name>A0ABV6G4N9_9GAMM</name>
<dbReference type="InterPro" id="IPR050190">
    <property type="entry name" value="UPF0213_domain"/>
</dbReference>
<dbReference type="EMBL" id="JBHLVX010000040">
    <property type="protein sequence ID" value="MFC0268239.1"/>
    <property type="molecule type" value="Genomic_DNA"/>
</dbReference>
<dbReference type="PANTHER" id="PTHR34477:SF1">
    <property type="entry name" value="UPF0213 PROTEIN YHBQ"/>
    <property type="match status" value="1"/>
</dbReference>
<comment type="caution">
    <text evidence="3">The sequence shown here is derived from an EMBL/GenBank/DDBJ whole genome shotgun (WGS) entry which is preliminary data.</text>
</comment>
<evidence type="ECO:0000313" key="4">
    <source>
        <dbReference type="Proteomes" id="UP001589814"/>
    </source>
</evidence>
<dbReference type="Pfam" id="PF01541">
    <property type="entry name" value="GIY-YIG"/>
    <property type="match status" value="1"/>
</dbReference>
<dbReference type="PROSITE" id="PS50164">
    <property type="entry name" value="GIY_YIG"/>
    <property type="match status" value="1"/>
</dbReference>
<accession>A0ABV6G4N9</accession>
<sequence>MSEAAKEVPAQWWLYIVENRFGQLYTGITTDVARRFAEHQAGGARCARALRGKGPLRLRFQTVIGEHGSALRAERRVKAMGRARRLALIEKGGAGALDAIAGSG</sequence>
<reference evidence="3 4" key="1">
    <citation type="submission" date="2024-09" db="EMBL/GenBank/DDBJ databases">
        <authorList>
            <person name="Sun Q."/>
            <person name="Mori K."/>
        </authorList>
    </citation>
    <scope>NUCLEOTIDE SEQUENCE [LARGE SCALE GENOMIC DNA]</scope>
    <source>
        <strain evidence="3 4">CCM 7415</strain>
    </source>
</reference>
<dbReference type="SUPFAM" id="SSF82771">
    <property type="entry name" value="GIY-YIG endonuclease"/>
    <property type="match status" value="1"/>
</dbReference>
<evidence type="ECO:0000259" key="2">
    <source>
        <dbReference type="PROSITE" id="PS50164"/>
    </source>
</evidence>
<comment type="similarity">
    <text evidence="1">Belongs to the UPF0213 family.</text>
</comment>
<dbReference type="PANTHER" id="PTHR34477">
    <property type="entry name" value="UPF0213 PROTEIN YHBQ"/>
    <property type="match status" value="1"/>
</dbReference>
<dbReference type="Proteomes" id="UP001589814">
    <property type="component" value="Unassembled WGS sequence"/>
</dbReference>